<dbReference type="GO" id="GO:0005634">
    <property type="term" value="C:nucleus"/>
    <property type="evidence" value="ECO:0007669"/>
    <property type="project" value="UniProtKB-SubCell"/>
</dbReference>
<dbReference type="Pfam" id="PF14226">
    <property type="entry name" value="DIOX_N"/>
    <property type="match status" value="1"/>
</dbReference>
<keyword evidence="5 9" id="KW-0479">Metal-binding</keyword>
<dbReference type="SUPFAM" id="SSF51197">
    <property type="entry name" value="Clavaminate synthase-like"/>
    <property type="match status" value="1"/>
</dbReference>
<dbReference type="PROSITE" id="PS51471">
    <property type="entry name" value="FE2OG_OXY"/>
    <property type="match status" value="1"/>
</dbReference>
<evidence type="ECO:0000256" key="6">
    <source>
        <dbReference type="ARBA" id="ARBA00023004"/>
    </source>
</evidence>
<keyword evidence="7" id="KW-0539">Nucleus</keyword>
<gene>
    <name evidence="11" type="ORF">CDL12_29775</name>
</gene>
<comment type="function">
    <text evidence="8">Involved in the regulation of shoot development and salicylic acid (SA) homeostasis.</text>
</comment>
<evidence type="ECO:0000259" key="10">
    <source>
        <dbReference type="PROSITE" id="PS51471"/>
    </source>
</evidence>
<proteinExistence type="inferred from homology"/>
<evidence type="ECO:0000256" key="8">
    <source>
        <dbReference type="ARBA" id="ARBA00059922"/>
    </source>
</evidence>
<dbReference type="InterPro" id="IPR026992">
    <property type="entry name" value="DIOX_N"/>
</dbReference>
<organism evidence="11 12">
    <name type="scientific">Handroanthus impetiginosus</name>
    <dbReference type="NCBI Taxonomy" id="429701"/>
    <lineage>
        <taxon>Eukaryota</taxon>
        <taxon>Viridiplantae</taxon>
        <taxon>Streptophyta</taxon>
        <taxon>Embryophyta</taxon>
        <taxon>Tracheophyta</taxon>
        <taxon>Spermatophyta</taxon>
        <taxon>Magnoliopsida</taxon>
        <taxon>eudicotyledons</taxon>
        <taxon>Gunneridae</taxon>
        <taxon>Pentapetalae</taxon>
        <taxon>asterids</taxon>
        <taxon>lamiids</taxon>
        <taxon>Lamiales</taxon>
        <taxon>Bignoniaceae</taxon>
        <taxon>Crescentiina</taxon>
        <taxon>Tabebuia alliance</taxon>
        <taxon>Handroanthus</taxon>
    </lineage>
</organism>
<evidence type="ECO:0000313" key="11">
    <source>
        <dbReference type="EMBL" id="PIM97752.1"/>
    </source>
</evidence>
<dbReference type="AlphaFoldDB" id="A0A2G9FXG8"/>
<evidence type="ECO:0000256" key="1">
    <source>
        <dbReference type="ARBA" id="ARBA00004123"/>
    </source>
</evidence>
<sequence>MGKRDESSCSFPMGQTAQERGLSFVPECYKVEHLDRSKMDSETVDVPIIDLSGLGDPTQKSILVQEIGNACRCNGFFQVINHGISQKTLDGALSAASGFFRMPTQEKAKFMSNDVHKPVRYGTSLKDGVDKFQFWRVFLKHYAHPLMDWIGMWPDSPPDYREKMGEYAEATQKLAQTVFELIIESLGLGPKYLNTKLEEGMQVMAVNYYPPCPQPQLALSLPPHSDYGCLTIVLQNSHGLQILYSEDKSWRVVPVIKGALEVHVGNQLEVLSNGRYKSVVHRVTINSDKMRISIAGLHTLGMDVKMETAKEMVDEEHPMGYKESSFRDFLDFISKNDIGEGTSFLKTLKIQE</sequence>
<dbReference type="Pfam" id="PF03171">
    <property type="entry name" value="2OG-FeII_Oxy"/>
    <property type="match status" value="1"/>
</dbReference>
<dbReference type="InterPro" id="IPR044861">
    <property type="entry name" value="IPNS-like_FE2OG_OXY"/>
</dbReference>
<dbReference type="GO" id="GO:0009805">
    <property type="term" value="P:coumarin biosynthetic process"/>
    <property type="evidence" value="ECO:0007669"/>
    <property type="project" value="UniProtKB-ARBA"/>
</dbReference>
<evidence type="ECO:0000256" key="2">
    <source>
        <dbReference type="ARBA" id="ARBA00004496"/>
    </source>
</evidence>
<dbReference type="STRING" id="429701.A0A2G9FXG8"/>
<dbReference type="GO" id="GO:0045486">
    <property type="term" value="F:flavanone 3-dioxygenase activity"/>
    <property type="evidence" value="ECO:0007669"/>
    <property type="project" value="UniProtKB-EC"/>
</dbReference>
<evidence type="ECO:0000313" key="12">
    <source>
        <dbReference type="Proteomes" id="UP000231279"/>
    </source>
</evidence>
<evidence type="ECO:0000256" key="9">
    <source>
        <dbReference type="RuleBase" id="RU003682"/>
    </source>
</evidence>
<dbReference type="Gene3D" id="2.60.120.330">
    <property type="entry name" value="B-lactam Antibiotic, Isopenicillin N Synthase, Chain"/>
    <property type="match status" value="1"/>
</dbReference>
<accession>A0A2G9FXG8</accession>
<evidence type="ECO:0000256" key="5">
    <source>
        <dbReference type="ARBA" id="ARBA00022723"/>
    </source>
</evidence>
<dbReference type="InterPro" id="IPR050295">
    <property type="entry name" value="Plant_2OG-oxidoreductases"/>
</dbReference>
<reference evidence="12" key="1">
    <citation type="journal article" date="2018" name="Gigascience">
        <title>Genome assembly of the Pink Ipe (Handroanthus impetiginosus, Bignoniaceae), a highly valued, ecologically keystone Neotropical timber forest tree.</title>
        <authorList>
            <person name="Silva-Junior O.B."/>
            <person name="Grattapaglia D."/>
            <person name="Novaes E."/>
            <person name="Collevatti R.G."/>
        </authorList>
    </citation>
    <scope>NUCLEOTIDE SEQUENCE [LARGE SCALE GENOMIC DNA]</scope>
    <source>
        <strain evidence="12">cv. UFG-1</strain>
    </source>
</reference>
<evidence type="ECO:0000256" key="4">
    <source>
        <dbReference type="ARBA" id="ARBA00022490"/>
    </source>
</evidence>
<dbReference type="GO" id="GO:0002238">
    <property type="term" value="P:response to molecule of fungal origin"/>
    <property type="evidence" value="ECO:0007669"/>
    <property type="project" value="UniProtKB-ARBA"/>
</dbReference>
<dbReference type="GO" id="GO:0005737">
    <property type="term" value="C:cytoplasm"/>
    <property type="evidence" value="ECO:0007669"/>
    <property type="project" value="UniProtKB-SubCell"/>
</dbReference>
<keyword evidence="6 9" id="KW-0408">Iron</keyword>
<dbReference type="InterPro" id="IPR005123">
    <property type="entry name" value="Oxoglu/Fe-dep_dioxygenase_dom"/>
</dbReference>
<comment type="caution">
    <text evidence="11">The sequence shown here is derived from an EMBL/GenBank/DDBJ whole genome shotgun (WGS) entry which is preliminary data.</text>
</comment>
<comment type="similarity">
    <text evidence="3 9">Belongs to the iron/ascorbate-dependent oxidoreductase family.</text>
</comment>
<dbReference type="FunFam" id="2.60.120.330:FF:000015">
    <property type="entry name" value="Protein DMR6-LIKE OXYGENASE 1"/>
    <property type="match status" value="1"/>
</dbReference>
<evidence type="ECO:0000256" key="7">
    <source>
        <dbReference type="ARBA" id="ARBA00023242"/>
    </source>
</evidence>
<feature type="domain" description="Fe2OG dioxygenase" evidence="10">
    <location>
        <begin position="199"/>
        <end position="300"/>
    </location>
</feature>
<comment type="subcellular location">
    <subcellularLocation>
        <location evidence="2">Cytoplasm</location>
    </subcellularLocation>
    <subcellularLocation>
        <location evidence="1">Nucleus</location>
    </subcellularLocation>
</comment>
<evidence type="ECO:0000256" key="3">
    <source>
        <dbReference type="ARBA" id="ARBA00008056"/>
    </source>
</evidence>
<name>A0A2G9FXG8_9LAMI</name>
<dbReference type="Proteomes" id="UP000231279">
    <property type="component" value="Unassembled WGS sequence"/>
</dbReference>
<dbReference type="EMBL" id="NKXS01009172">
    <property type="protein sequence ID" value="PIM97752.1"/>
    <property type="molecule type" value="Genomic_DNA"/>
</dbReference>
<dbReference type="InterPro" id="IPR027443">
    <property type="entry name" value="IPNS-like_sf"/>
</dbReference>
<dbReference type="OrthoDB" id="627829at2759"/>
<keyword evidence="12" id="KW-1185">Reference proteome</keyword>
<protein>
    <submittedName>
        <fullName evidence="11">Iron/ascorbate family oxidoreductase</fullName>
        <ecNumber evidence="11">1.14.11.9</ecNumber>
    </submittedName>
</protein>
<keyword evidence="4" id="KW-0963">Cytoplasm</keyword>
<dbReference type="PANTHER" id="PTHR47991">
    <property type="entry name" value="OXOGLUTARATE/IRON-DEPENDENT DIOXYGENASE"/>
    <property type="match status" value="1"/>
</dbReference>
<keyword evidence="9 11" id="KW-0560">Oxidoreductase</keyword>
<dbReference type="GO" id="GO:0046872">
    <property type="term" value="F:metal ion binding"/>
    <property type="evidence" value="ECO:0007669"/>
    <property type="project" value="UniProtKB-KW"/>
</dbReference>
<dbReference type="EC" id="1.14.11.9" evidence="11"/>